<dbReference type="InterPro" id="IPR013424">
    <property type="entry name" value="Ice-binding_C"/>
</dbReference>
<feature type="domain" description="Ice-binding protein C-terminal" evidence="2">
    <location>
        <begin position="177"/>
        <end position="201"/>
    </location>
</feature>
<keyword evidence="4" id="KW-1185">Reference proteome</keyword>
<dbReference type="Proteomes" id="UP000260665">
    <property type="component" value="Unassembled WGS sequence"/>
</dbReference>
<reference evidence="3 4" key="1">
    <citation type="submission" date="2018-05" db="EMBL/GenBank/DDBJ databases">
        <title>Rhodoferax soyangensis sp.nov., isolated from an oligotrophic freshwater lake.</title>
        <authorList>
            <person name="Park M."/>
        </authorList>
    </citation>
    <scope>NUCLEOTIDE SEQUENCE [LARGE SCALE GENOMIC DNA]</scope>
    <source>
        <strain evidence="3 4">IMCC26218</strain>
    </source>
</reference>
<organism evidence="3 4">
    <name type="scientific">Rhodoferax lacus</name>
    <dbReference type="NCBI Taxonomy" id="2184758"/>
    <lineage>
        <taxon>Bacteria</taxon>
        <taxon>Pseudomonadati</taxon>
        <taxon>Pseudomonadota</taxon>
        <taxon>Betaproteobacteria</taxon>
        <taxon>Burkholderiales</taxon>
        <taxon>Comamonadaceae</taxon>
        <taxon>Rhodoferax</taxon>
    </lineage>
</organism>
<dbReference type="EMBL" id="QFZK01000012">
    <property type="protein sequence ID" value="RFO95827.1"/>
    <property type="molecule type" value="Genomic_DNA"/>
</dbReference>
<feature type="chain" id="PRO_5017591093" description="Ice-binding protein C-terminal domain-containing protein" evidence="1">
    <location>
        <begin position="22"/>
        <end position="206"/>
    </location>
</feature>
<comment type="caution">
    <text evidence="3">The sequence shown here is derived from an EMBL/GenBank/DDBJ whole genome shotgun (WGS) entry which is preliminary data.</text>
</comment>
<evidence type="ECO:0000313" key="4">
    <source>
        <dbReference type="Proteomes" id="UP000260665"/>
    </source>
</evidence>
<keyword evidence="1" id="KW-0732">Signal</keyword>
<dbReference type="OrthoDB" id="8909466at2"/>
<feature type="signal peptide" evidence="1">
    <location>
        <begin position="1"/>
        <end position="21"/>
    </location>
</feature>
<accession>A0A3E1R923</accession>
<dbReference type="RefSeq" id="WP_117179232.1">
    <property type="nucleotide sequence ID" value="NZ_QFZK01000012.1"/>
</dbReference>
<evidence type="ECO:0000256" key="1">
    <source>
        <dbReference type="SAM" id="SignalP"/>
    </source>
</evidence>
<gene>
    <name evidence="3" type="ORF">DIC66_16715</name>
</gene>
<evidence type="ECO:0000313" key="3">
    <source>
        <dbReference type="EMBL" id="RFO95827.1"/>
    </source>
</evidence>
<evidence type="ECO:0000259" key="2">
    <source>
        <dbReference type="Pfam" id="PF07589"/>
    </source>
</evidence>
<proteinExistence type="predicted"/>
<dbReference type="Pfam" id="PF07589">
    <property type="entry name" value="PEP-CTERM"/>
    <property type="match status" value="1"/>
</dbReference>
<protein>
    <recommendedName>
        <fullName evidence="2">Ice-binding protein C-terminal domain-containing protein</fullName>
    </recommendedName>
</protein>
<sequence length="206" mass="21066">MKLKLISMAAAALFAAAPAFASTPFSVDFEKTWAYGEAVDNTYAAAGVSFTNVLGLSNGDGLGGLLNGDYYANAPSPLGTASVQLDGVFNTTSFMNVAGGVDNSLSFFYSSPEAITGAIKAYSGLNGTGTLLGSFDMAATDGAYSVWNNATFSFSGTALSFDLTQTANVAALDNVAAVPEPEMLSLMFVGLGLIGAVVRRKQKATA</sequence>
<dbReference type="AlphaFoldDB" id="A0A3E1R923"/>
<dbReference type="NCBIfam" id="TIGR02595">
    <property type="entry name" value="PEP_CTERM"/>
    <property type="match status" value="1"/>
</dbReference>
<name>A0A3E1R923_9BURK</name>